<feature type="transmembrane region" description="Helical" evidence="1">
    <location>
        <begin position="81"/>
        <end position="105"/>
    </location>
</feature>
<dbReference type="InterPro" id="IPR006976">
    <property type="entry name" value="VanZ-like"/>
</dbReference>
<evidence type="ECO:0000259" key="2">
    <source>
        <dbReference type="Pfam" id="PF04892"/>
    </source>
</evidence>
<evidence type="ECO:0000313" key="3">
    <source>
        <dbReference type="EMBL" id="EOG22018.1"/>
    </source>
</evidence>
<dbReference type="PANTHER" id="PTHR36834:SF2">
    <property type="entry name" value="MEMBRANE PROTEIN"/>
    <property type="match status" value="1"/>
</dbReference>
<dbReference type="RefSeq" id="WP_002299197.1">
    <property type="nucleotide sequence ID" value="NZ_KB948137.1"/>
</dbReference>
<dbReference type="Pfam" id="PF04892">
    <property type="entry name" value="VanZ"/>
    <property type="match status" value="1"/>
</dbReference>
<evidence type="ECO:0000256" key="1">
    <source>
        <dbReference type="SAM" id="Phobius"/>
    </source>
</evidence>
<feature type="transmembrane region" description="Helical" evidence="1">
    <location>
        <begin position="112"/>
        <end position="132"/>
    </location>
</feature>
<dbReference type="InterPro" id="IPR053150">
    <property type="entry name" value="Teicoplanin_resist-assoc"/>
</dbReference>
<feature type="transmembrane region" description="Helical" evidence="1">
    <location>
        <begin position="177"/>
        <end position="199"/>
    </location>
</feature>
<feature type="domain" description="VanZ-like" evidence="2">
    <location>
        <begin position="70"/>
        <end position="159"/>
    </location>
</feature>
<sequence length="203" mass="23128">MYFILPTLYSLLCVMAPCIIYMVFFCKKNTLKHNILILIFMLYCWKVFELTGTGGLTDIFYRPDTGRKFSLVQGSVNLVPFSGLNISFILNIVMCVPLGFLLPIIWKSYRKIVPVFLAGALFSLIIEVSQIITTRATDIDDLIANTFGAVIGFILWAVLSRVVSLKDKSSTVDYLEPYIYILIGFTGKFLLYFPFWFAFEVLS</sequence>
<dbReference type="AlphaFoldDB" id="A0A829EW04"/>
<keyword evidence="1" id="KW-0472">Membrane</keyword>
<proteinExistence type="predicted"/>
<keyword evidence="1" id="KW-0812">Transmembrane</keyword>
<accession>A0A829EW04</accession>
<dbReference type="PANTHER" id="PTHR36834">
    <property type="entry name" value="MEMBRANE PROTEIN-RELATED"/>
    <property type="match status" value="1"/>
</dbReference>
<dbReference type="Proteomes" id="UP000013834">
    <property type="component" value="Unassembled WGS sequence"/>
</dbReference>
<reference evidence="3 4" key="1">
    <citation type="submission" date="2013-02" db="EMBL/GenBank/DDBJ databases">
        <title>The Genome Sequence of Enterococcus faecium VRE_84.</title>
        <authorList>
            <consortium name="The Broad Institute Genome Sequencing Platform"/>
            <consortium name="The Broad Institute Genome Sequencing Center for Infectious Disease"/>
            <person name="Earl A.M."/>
            <person name="Gilmore M.S."/>
            <person name="Lebreton F."/>
            <person name="Hammerum A.M."/>
            <person name="Jensen L.B."/>
            <person name="Guardabassi L."/>
            <person name="Walker B."/>
            <person name="Young S.K."/>
            <person name="Zeng Q."/>
            <person name="Gargeya S."/>
            <person name="Fitzgerald M."/>
            <person name="Haas B."/>
            <person name="Abouelleil A."/>
            <person name="Alvarado L."/>
            <person name="Arachchi H.M."/>
            <person name="Berlin A.M."/>
            <person name="Chapman S.B."/>
            <person name="Dewar J."/>
            <person name="Goldberg J."/>
            <person name="Griggs A."/>
            <person name="Gujja S."/>
            <person name="Hansen M."/>
            <person name="Howarth C."/>
            <person name="Imamovic A."/>
            <person name="Larimer J."/>
            <person name="McCowan C."/>
            <person name="Murphy C."/>
            <person name="Neiman D."/>
            <person name="Pearson M."/>
            <person name="Priest M."/>
            <person name="Roberts A."/>
            <person name="Saif S."/>
            <person name="Shea T."/>
            <person name="Sisk P."/>
            <person name="Sykes S."/>
            <person name="Wortman J."/>
            <person name="Nusbaum C."/>
            <person name="Birren B."/>
        </authorList>
    </citation>
    <scope>NUCLEOTIDE SEQUENCE [LARGE SCALE GENOMIC DNA]</scope>
    <source>
        <strain evidence="3 4">VRE 84</strain>
    </source>
</reference>
<protein>
    <recommendedName>
        <fullName evidence="2">VanZ-like domain-containing protein</fullName>
    </recommendedName>
</protein>
<name>A0A829EW04_ENTFC</name>
<feature type="transmembrane region" description="Helical" evidence="1">
    <location>
        <begin position="6"/>
        <end position="24"/>
    </location>
</feature>
<dbReference type="EMBL" id="AIVF01000062">
    <property type="protein sequence ID" value="EOG22018.1"/>
    <property type="molecule type" value="Genomic_DNA"/>
</dbReference>
<evidence type="ECO:0000313" key="4">
    <source>
        <dbReference type="Proteomes" id="UP000013834"/>
    </source>
</evidence>
<comment type="caution">
    <text evidence="3">The sequence shown here is derived from an EMBL/GenBank/DDBJ whole genome shotgun (WGS) entry which is preliminary data.</text>
</comment>
<feature type="transmembrane region" description="Helical" evidence="1">
    <location>
        <begin position="36"/>
        <end position="61"/>
    </location>
</feature>
<feature type="transmembrane region" description="Helical" evidence="1">
    <location>
        <begin position="144"/>
        <end position="165"/>
    </location>
</feature>
<gene>
    <name evidence="3" type="ORF">SMG_02871</name>
</gene>
<organism evidence="3 4">
    <name type="scientific">Enterococcus faecium EnGen0180</name>
    <dbReference type="NCBI Taxonomy" id="1157475"/>
    <lineage>
        <taxon>Bacteria</taxon>
        <taxon>Bacillati</taxon>
        <taxon>Bacillota</taxon>
        <taxon>Bacilli</taxon>
        <taxon>Lactobacillales</taxon>
        <taxon>Enterococcaceae</taxon>
        <taxon>Enterococcus</taxon>
    </lineage>
</organism>
<keyword evidence="1" id="KW-1133">Transmembrane helix</keyword>